<evidence type="ECO:0000313" key="2">
    <source>
        <dbReference type="EMBL" id="KAF2847812.1"/>
    </source>
</evidence>
<dbReference type="Gene3D" id="1.25.40.10">
    <property type="entry name" value="Tetratricopeptide repeat domain"/>
    <property type="match status" value="2"/>
</dbReference>
<evidence type="ECO:0000313" key="3">
    <source>
        <dbReference type="Proteomes" id="UP000799423"/>
    </source>
</evidence>
<organism evidence="2 3">
    <name type="scientific">Plenodomus tracheiphilus IPT5</name>
    <dbReference type="NCBI Taxonomy" id="1408161"/>
    <lineage>
        <taxon>Eukaryota</taxon>
        <taxon>Fungi</taxon>
        <taxon>Dikarya</taxon>
        <taxon>Ascomycota</taxon>
        <taxon>Pezizomycotina</taxon>
        <taxon>Dothideomycetes</taxon>
        <taxon>Pleosporomycetidae</taxon>
        <taxon>Pleosporales</taxon>
        <taxon>Pleosporineae</taxon>
        <taxon>Leptosphaeriaceae</taxon>
        <taxon>Plenodomus</taxon>
    </lineage>
</organism>
<dbReference type="OrthoDB" id="185373at2759"/>
<sequence>MPALPRLRWPLYFPYFRQLRTLRTSPKLIPDYIKRWDPTKAVRTTDKLKEVLVNPKSLPRGDAVQRSGVRRVTLGRSSFPKLRNLIDFASKEPFLGVLHTPLWLAYQDTKRTDPELLSRMPTHSWDALWKTIKEGIRATKGEKSMQRKDSLYQLENDMRGFGARLSSVVRSQQLMDIFIVRRGEELAISEWESDHRSYSDSMDVIYPPEHLEVGARLFALNGNVHRSLQLMDQLLSTYPNWDLSVMMDVFRAHTNSNAKHDHDIARDLYFRMKKQRGEAVTLDDYTSWFVGFLEARHLSYAKLVFRDMVTEGHLTTVGGTEAVDDVLKKLHMLYRLGTDISSMTSIALDVLRILPPVYHDHVFGDWMKAAVIYRAPEAAGQILDMMYQRRIQPTEFHFNMLLKALLRTKERHNILKAENIGWQMIEEARKAHKRLLRVGGSTAEVINRQANKAPHGTKEPVRTAPVADVTTFALIMHHHAKDLQWEHVDYLSRQLNKADVFPNATIMNVLIDNKCRQGRYADAWGIYTMLTQPPDGEQGVYPNGATFRHLWKTLRLALGDHATRDDPDLPTPRELLKETVEWWRMTRSRYDASRFLHGLAASNKGAIMALMLHCFSYTQDLVGSLIALHVLRHYFDIFPDDRATGILLRQIAWVDMSRESASSSSQYFHSRSNALNSARITKIYNVLYQQRVARMELGREGLDGLTDEEVLDLGLNGLSELVRVVLKRNYGPELVEDMIEAATRVVGLPDLPTGDMTAWEVA</sequence>
<keyword evidence="1" id="KW-0677">Repeat</keyword>
<dbReference type="PANTHER" id="PTHR47942:SF63">
    <property type="entry name" value="PENTATRICOPEPTIDE REPEAT-CONTAINING PROTEIN"/>
    <property type="match status" value="1"/>
</dbReference>
<dbReference type="InterPro" id="IPR051222">
    <property type="entry name" value="PPR/CCM1_RNA-binding"/>
</dbReference>
<dbReference type="Proteomes" id="UP000799423">
    <property type="component" value="Unassembled WGS sequence"/>
</dbReference>
<accession>A0A6A7AXH9</accession>
<dbReference type="EMBL" id="MU006322">
    <property type="protein sequence ID" value="KAF2847812.1"/>
    <property type="molecule type" value="Genomic_DNA"/>
</dbReference>
<evidence type="ECO:0000256" key="1">
    <source>
        <dbReference type="ARBA" id="ARBA00022737"/>
    </source>
</evidence>
<name>A0A6A7AXH9_9PLEO</name>
<gene>
    <name evidence="2" type="ORF">T440DRAFT_470641</name>
</gene>
<reference evidence="2" key="1">
    <citation type="submission" date="2020-01" db="EMBL/GenBank/DDBJ databases">
        <authorList>
            <consortium name="DOE Joint Genome Institute"/>
            <person name="Haridas S."/>
            <person name="Albert R."/>
            <person name="Binder M."/>
            <person name="Bloem J."/>
            <person name="Labutti K."/>
            <person name="Salamov A."/>
            <person name="Andreopoulos B."/>
            <person name="Baker S.E."/>
            <person name="Barry K."/>
            <person name="Bills G."/>
            <person name="Bluhm B.H."/>
            <person name="Cannon C."/>
            <person name="Castanera R."/>
            <person name="Culley D.E."/>
            <person name="Daum C."/>
            <person name="Ezra D."/>
            <person name="Gonzalez J.B."/>
            <person name="Henrissat B."/>
            <person name="Kuo A."/>
            <person name="Liang C."/>
            <person name="Lipzen A."/>
            <person name="Lutzoni F."/>
            <person name="Magnuson J."/>
            <person name="Mondo S."/>
            <person name="Nolan M."/>
            <person name="Ohm R."/>
            <person name="Pangilinan J."/>
            <person name="Park H.-J."/>
            <person name="Ramirez L."/>
            <person name="Alfaro M."/>
            <person name="Sun H."/>
            <person name="Tritt A."/>
            <person name="Yoshinaga Y."/>
            <person name="Zwiers L.-H."/>
            <person name="Turgeon B.G."/>
            <person name="Goodwin S.B."/>
            <person name="Spatafora J.W."/>
            <person name="Crous P.W."/>
            <person name="Grigoriev I.V."/>
        </authorList>
    </citation>
    <scope>NUCLEOTIDE SEQUENCE</scope>
    <source>
        <strain evidence="2">IPT5</strain>
    </source>
</reference>
<protein>
    <submittedName>
        <fullName evidence="2">Uncharacterized protein</fullName>
    </submittedName>
</protein>
<dbReference type="PANTHER" id="PTHR47942">
    <property type="entry name" value="TETRATRICOPEPTIDE REPEAT (TPR)-LIKE SUPERFAMILY PROTEIN-RELATED"/>
    <property type="match status" value="1"/>
</dbReference>
<dbReference type="InterPro" id="IPR011990">
    <property type="entry name" value="TPR-like_helical_dom_sf"/>
</dbReference>
<keyword evidence="3" id="KW-1185">Reference proteome</keyword>
<proteinExistence type="predicted"/>
<dbReference type="AlphaFoldDB" id="A0A6A7AXH9"/>